<evidence type="ECO:0000256" key="7">
    <source>
        <dbReference type="ARBA" id="ARBA00023136"/>
    </source>
</evidence>
<keyword evidence="6 8" id="KW-1133">Transmembrane helix</keyword>
<name>A0ABS2A4V6_9ACTN</name>
<dbReference type="PANTHER" id="PTHR42718">
    <property type="entry name" value="MAJOR FACILITATOR SUPERFAMILY MULTIDRUG TRANSPORTER MFSC"/>
    <property type="match status" value="1"/>
</dbReference>
<keyword evidence="5 8" id="KW-0812">Transmembrane</keyword>
<evidence type="ECO:0000256" key="6">
    <source>
        <dbReference type="ARBA" id="ARBA00022989"/>
    </source>
</evidence>
<dbReference type="InterPro" id="IPR020846">
    <property type="entry name" value="MFS_dom"/>
</dbReference>
<evidence type="ECO:0000256" key="3">
    <source>
        <dbReference type="ARBA" id="ARBA00022448"/>
    </source>
</evidence>
<keyword evidence="7 8" id="KW-0472">Membrane</keyword>
<organism evidence="10 11">
    <name type="scientific">Paractinoplanes ovalisporus</name>
    <dbReference type="NCBI Taxonomy" id="2810368"/>
    <lineage>
        <taxon>Bacteria</taxon>
        <taxon>Bacillati</taxon>
        <taxon>Actinomycetota</taxon>
        <taxon>Actinomycetes</taxon>
        <taxon>Micromonosporales</taxon>
        <taxon>Micromonosporaceae</taxon>
        <taxon>Paractinoplanes</taxon>
    </lineage>
</organism>
<dbReference type="InterPro" id="IPR036259">
    <property type="entry name" value="MFS_trans_sf"/>
</dbReference>
<dbReference type="Proteomes" id="UP000632138">
    <property type="component" value="Unassembled WGS sequence"/>
</dbReference>
<evidence type="ECO:0000256" key="1">
    <source>
        <dbReference type="ARBA" id="ARBA00004651"/>
    </source>
</evidence>
<dbReference type="PROSITE" id="PS50850">
    <property type="entry name" value="MFS"/>
    <property type="match status" value="1"/>
</dbReference>
<protein>
    <submittedName>
        <fullName evidence="10">Bcr/CflA family efflux MFS transporter</fullName>
    </submittedName>
</protein>
<evidence type="ECO:0000313" key="11">
    <source>
        <dbReference type="Proteomes" id="UP000632138"/>
    </source>
</evidence>
<comment type="caution">
    <text evidence="10">The sequence shown here is derived from an EMBL/GenBank/DDBJ whole genome shotgun (WGS) entry which is preliminary data.</text>
</comment>
<evidence type="ECO:0000259" key="9">
    <source>
        <dbReference type="PROSITE" id="PS50850"/>
    </source>
</evidence>
<feature type="transmembrane region" description="Helical" evidence="8">
    <location>
        <begin position="74"/>
        <end position="94"/>
    </location>
</feature>
<dbReference type="PANTHER" id="PTHR42718:SF9">
    <property type="entry name" value="MAJOR FACILITATOR SUPERFAMILY MULTIDRUG TRANSPORTER MFSC"/>
    <property type="match status" value="1"/>
</dbReference>
<dbReference type="Pfam" id="PF07690">
    <property type="entry name" value="MFS_1"/>
    <property type="match status" value="1"/>
</dbReference>
<dbReference type="SUPFAM" id="SSF103473">
    <property type="entry name" value="MFS general substrate transporter"/>
    <property type="match status" value="1"/>
</dbReference>
<proteinExistence type="inferred from homology"/>
<feature type="transmembrane region" description="Helical" evidence="8">
    <location>
        <begin position="251"/>
        <end position="271"/>
    </location>
</feature>
<dbReference type="EMBL" id="JAENHP010000001">
    <property type="protein sequence ID" value="MBM2614877.1"/>
    <property type="molecule type" value="Genomic_DNA"/>
</dbReference>
<dbReference type="Gene3D" id="1.20.1720.10">
    <property type="entry name" value="Multidrug resistance protein D"/>
    <property type="match status" value="1"/>
</dbReference>
<comment type="similarity">
    <text evidence="2">Belongs to the major facilitator superfamily. Bcr/CmlA family.</text>
</comment>
<feature type="transmembrane region" description="Helical" evidence="8">
    <location>
        <begin position="340"/>
        <end position="359"/>
    </location>
</feature>
<feature type="transmembrane region" description="Helical" evidence="8">
    <location>
        <begin position="309"/>
        <end position="328"/>
    </location>
</feature>
<feature type="transmembrane region" description="Helical" evidence="8">
    <location>
        <begin position="133"/>
        <end position="157"/>
    </location>
</feature>
<feature type="domain" description="Major facilitator superfamily (MFS) profile" evidence="9">
    <location>
        <begin position="9"/>
        <end position="393"/>
    </location>
</feature>
<keyword evidence="3" id="KW-0813">Transport</keyword>
<feature type="transmembrane region" description="Helical" evidence="8">
    <location>
        <begin position="371"/>
        <end position="392"/>
    </location>
</feature>
<sequence length="405" mass="41794">MTPRTAQPRLAALLLVTGTTALSTDTYIAAMPSMESSLQTSAQVVQFTITAFIAGLAAGQLISGPVSDARGRRAIILGACLVFTVVSVLCALAPSGPLLVVERAIQGAAAGTAAAVGRAVVTDRYRGREAAALFGTLSAVGLLAPVLAPAIGGLLLTVGDWRIVFWFLAAVGVAMTVAAAVALPESLPPESRHPGGLLNLGRRSRDLLTDPRFAVPVLVQCLTVAGFFVYIGGSSFVLQQDLGLTQHGYTALFTVNAIAMVTTSVVFRLLVKRTGAVILRRWAVAMQTTAVIILFLATVLATGNHPPLVVVWAALALMTGGLGLYFPANSAIAQNAGRRFSGTASALSGGLPFLSGALTTPLTGALGSQTVLTMSVCMVVPFVMAALTAMTLRRFTLEPGDEPQP</sequence>
<keyword evidence="4" id="KW-1003">Cell membrane</keyword>
<accession>A0ABS2A4V6</accession>
<feature type="transmembrane region" description="Helical" evidence="8">
    <location>
        <begin position="42"/>
        <end position="62"/>
    </location>
</feature>
<dbReference type="NCBIfam" id="TIGR00710">
    <property type="entry name" value="efflux_Bcr_CflA"/>
    <property type="match status" value="1"/>
</dbReference>
<comment type="subcellular location">
    <subcellularLocation>
        <location evidence="1">Cell membrane</location>
        <topology evidence="1">Multi-pass membrane protein</topology>
    </subcellularLocation>
</comment>
<evidence type="ECO:0000256" key="4">
    <source>
        <dbReference type="ARBA" id="ARBA00022475"/>
    </source>
</evidence>
<dbReference type="InterPro" id="IPR004812">
    <property type="entry name" value="Efflux_drug-R_Bcr/CmlA"/>
</dbReference>
<dbReference type="InterPro" id="IPR011701">
    <property type="entry name" value="MFS"/>
</dbReference>
<feature type="transmembrane region" description="Helical" evidence="8">
    <location>
        <begin position="163"/>
        <end position="183"/>
    </location>
</feature>
<feature type="transmembrane region" description="Helical" evidence="8">
    <location>
        <begin position="213"/>
        <end position="231"/>
    </location>
</feature>
<evidence type="ECO:0000256" key="5">
    <source>
        <dbReference type="ARBA" id="ARBA00022692"/>
    </source>
</evidence>
<keyword evidence="11" id="KW-1185">Reference proteome</keyword>
<reference evidence="10 11" key="1">
    <citation type="submission" date="2021-01" db="EMBL/GenBank/DDBJ databases">
        <title>Actinoplanes sp. nov. LDG1-06 isolated from lichen.</title>
        <authorList>
            <person name="Saeng-In P."/>
            <person name="Phongsopitanun W."/>
            <person name="Kanchanasin P."/>
            <person name="Yuki M."/>
            <person name="Kudo T."/>
            <person name="Ohkuma M."/>
            <person name="Tanasupawat S."/>
        </authorList>
    </citation>
    <scope>NUCLEOTIDE SEQUENCE [LARGE SCALE GENOMIC DNA]</scope>
    <source>
        <strain evidence="10 11">LDG1-06</strain>
    </source>
</reference>
<feature type="transmembrane region" description="Helical" evidence="8">
    <location>
        <begin position="283"/>
        <end position="303"/>
    </location>
</feature>
<dbReference type="RefSeq" id="WP_203374729.1">
    <property type="nucleotide sequence ID" value="NZ_JAENHP010000001.1"/>
</dbReference>
<evidence type="ECO:0000256" key="8">
    <source>
        <dbReference type="SAM" id="Phobius"/>
    </source>
</evidence>
<gene>
    <name evidence="10" type="ORF">JIG36_04810</name>
</gene>
<feature type="transmembrane region" description="Helical" evidence="8">
    <location>
        <begin position="100"/>
        <end position="121"/>
    </location>
</feature>
<evidence type="ECO:0000313" key="10">
    <source>
        <dbReference type="EMBL" id="MBM2614877.1"/>
    </source>
</evidence>
<evidence type="ECO:0000256" key="2">
    <source>
        <dbReference type="ARBA" id="ARBA00006236"/>
    </source>
</evidence>